<dbReference type="CDD" id="cd22663">
    <property type="entry name" value="FHA_RNF8"/>
    <property type="match status" value="1"/>
</dbReference>
<dbReference type="FunFam" id="2.60.200.20:FF:000015">
    <property type="entry name" value="E3 ubiquitin-protein ligase RNF8"/>
    <property type="match status" value="1"/>
</dbReference>
<evidence type="ECO:0000256" key="13">
    <source>
        <dbReference type="SAM" id="Coils"/>
    </source>
</evidence>
<dbReference type="PANTHER" id="PTHR15067">
    <property type="entry name" value="E3 UBIQUITIN-PROTEIN LIGASE RNF8"/>
    <property type="match status" value="1"/>
</dbReference>
<name>A0AAV6GQN0_9TELE</name>
<dbReference type="GO" id="GO:0000151">
    <property type="term" value="C:ubiquitin ligase complex"/>
    <property type="evidence" value="ECO:0007669"/>
    <property type="project" value="UniProtKB-UniRule"/>
</dbReference>
<comment type="caution">
    <text evidence="17">The sequence shown here is derived from an EMBL/GenBank/DDBJ whole genome shotgun (WGS) entry which is preliminary data.</text>
</comment>
<dbReference type="SMART" id="SM00240">
    <property type="entry name" value="FHA"/>
    <property type="match status" value="1"/>
</dbReference>
<evidence type="ECO:0000256" key="7">
    <source>
        <dbReference type="ARBA" id="ARBA00022786"/>
    </source>
</evidence>
<evidence type="ECO:0000313" key="18">
    <source>
        <dbReference type="Proteomes" id="UP000823561"/>
    </source>
</evidence>
<dbReference type="Pfam" id="PF13920">
    <property type="entry name" value="zf-C3HC4_3"/>
    <property type="match status" value="1"/>
</dbReference>
<dbReference type="EMBL" id="JADWDJ010000008">
    <property type="protein sequence ID" value="KAG5277215.1"/>
    <property type="molecule type" value="Genomic_DNA"/>
</dbReference>
<evidence type="ECO:0000256" key="9">
    <source>
        <dbReference type="ARBA" id="ARBA00022853"/>
    </source>
</evidence>
<dbReference type="PROSITE" id="PS50089">
    <property type="entry name" value="ZF_RING_2"/>
    <property type="match status" value="1"/>
</dbReference>
<feature type="compositionally biased region" description="Low complexity" evidence="14">
    <location>
        <begin position="537"/>
        <end position="563"/>
    </location>
</feature>
<dbReference type="GO" id="GO:0042393">
    <property type="term" value="F:histone binding"/>
    <property type="evidence" value="ECO:0007669"/>
    <property type="project" value="UniProtKB-UniRule"/>
</dbReference>
<keyword evidence="10 12" id="KW-0234">DNA repair</keyword>
<dbReference type="GO" id="GO:0008270">
    <property type="term" value="F:zinc ion binding"/>
    <property type="evidence" value="ECO:0007669"/>
    <property type="project" value="UniProtKB-KW"/>
</dbReference>
<keyword evidence="3 12" id="KW-0808">Transferase</keyword>
<dbReference type="Gene3D" id="2.60.200.20">
    <property type="match status" value="1"/>
</dbReference>
<evidence type="ECO:0000256" key="8">
    <source>
        <dbReference type="ARBA" id="ARBA00022833"/>
    </source>
</evidence>
<comment type="pathway">
    <text evidence="12">Protein modification; protein ubiquitination.</text>
</comment>
<reference evidence="17" key="1">
    <citation type="submission" date="2020-10" db="EMBL/GenBank/DDBJ databases">
        <title>Chromosome-scale genome assembly of the Allis shad, Alosa alosa.</title>
        <authorList>
            <person name="Margot Z."/>
            <person name="Christophe K."/>
            <person name="Cabau C."/>
            <person name="Louis A."/>
            <person name="Berthelot C."/>
            <person name="Parey E."/>
            <person name="Roest Crollius H."/>
            <person name="Montfort J."/>
            <person name="Robinson-Rechavi M."/>
            <person name="Bucao C."/>
            <person name="Bouchez O."/>
            <person name="Gislard M."/>
            <person name="Lluch J."/>
            <person name="Milhes M."/>
            <person name="Lampietro C."/>
            <person name="Lopez Roques C."/>
            <person name="Donnadieu C."/>
            <person name="Braasch I."/>
            <person name="Desvignes T."/>
            <person name="Postlethwait J."/>
            <person name="Bobe J."/>
            <person name="Guiguen Y."/>
        </authorList>
    </citation>
    <scope>NUCLEOTIDE SEQUENCE</scope>
    <source>
        <strain evidence="17">M-15738</strain>
        <tissue evidence="17">Blood</tissue>
    </source>
</reference>
<keyword evidence="8 12" id="KW-0862">Zinc</keyword>
<dbReference type="GO" id="GO:0003682">
    <property type="term" value="F:chromatin binding"/>
    <property type="evidence" value="ECO:0007669"/>
    <property type="project" value="UniProtKB-UniRule"/>
</dbReference>
<dbReference type="GO" id="GO:0045739">
    <property type="term" value="P:positive regulation of DNA repair"/>
    <property type="evidence" value="ECO:0007669"/>
    <property type="project" value="UniProtKB-UniRule"/>
</dbReference>
<dbReference type="InterPro" id="IPR000253">
    <property type="entry name" value="FHA_dom"/>
</dbReference>
<dbReference type="GO" id="GO:0006325">
    <property type="term" value="P:chromatin organization"/>
    <property type="evidence" value="ECO:0007669"/>
    <property type="project" value="UniProtKB-KW"/>
</dbReference>
<dbReference type="CDD" id="cd16535">
    <property type="entry name" value="RING-HC_RNF8"/>
    <property type="match status" value="1"/>
</dbReference>
<feature type="region of interest" description="Disordered" evidence="14">
    <location>
        <begin position="165"/>
        <end position="241"/>
    </location>
</feature>
<evidence type="ECO:0000256" key="2">
    <source>
        <dbReference type="ARBA" id="ARBA00017908"/>
    </source>
</evidence>
<comment type="similarity">
    <text evidence="12">Belongs to the RNF8 family.</text>
</comment>
<dbReference type="AlphaFoldDB" id="A0AAV6GQN0"/>
<feature type="region of interest" description="Disordered" evidence="14">
    <location>
        <begin position="535"/>
        <end position="575"/>
    </location>
</feature>
<proteinExistence type="inferred from homology"/>
<evidence type="ECO:0000313" key="17">
    <source>
        <dbReference type="EMBL" id="KAG5277215.1"/>
    </source>
</evidence>
<comment type="similarity">
    <text evidence="1">Belongs to the CHFR family.</text>
</comment>
<feature type="domain" description="FHA" evidence="15">
    <location>
        <begin position="44"/>
        <end position="98"/>
    </location>
</feature>
<dbReference type="InterPro" id="IPR017907">
    <property type="entry name" value="Znf_RING_CS"/>
</dbReference>
<keyword evidence="7 12" id="KW-0833">Ubl conjugation pathway</keyword>
<evidence type="ECO:0000256" key="14">
    <source>
        <dbReference type="SAM" id="MobiDB-lite"/>
    </source>
</evidence>
<evidence type="ECO:0000256" key="1">
    <source>
        <dbReference type="ARBA" id="ARBA00005797"/>
    </source>
</evidence>
<gene>
    <name evidence="12" type="primary">RNF8</name>
    <name evidence="17" type="ORF">AALO_G00115010</name>
</gene>
<keyword evidence="5 12" id="KW-0227">DNA damage</keyword>
<feature type="compositionally biased region" description="Basic residues" evidence="14">
    <location>
        <begin position="489"/>
        <end position="502"/>
    </location>
</feature>
<dbReference type="GO" id="GO:0010212">
    <property type="term" value="P:response to ionizing radiation"/>
    <property type="evidence" value="ECO:0007669"/>
    <property type="project" value="UniProtKB-UniRule"/>
</dbReference>
<evidence type="ECO:0000259" key="15">
    <source>
        <dbReference type="PROSITE" id="PS50006"/>
    </source>
</evidence>
<dbReference type="InterPro" id="IPR017335">
    <property type="entry name" value="RNF8"/>
</dbReference>
<dbReference type="PANTHER" id="PTHR15067:SF4">
    <property type="entry name" value="E3 UBIQUITIN-PROTEIN LIGASE RNF8"/>
    <property type="match status" value="1"/>
</dbReference>
<evidence type="ECO:0000256" key="5">
    <source>
        <dbReference type="ARBA" id="ARBA00022763"/>
    </source>
</evidence>
<evidence type="ECO:0000259" key="16">
    <source>
        <dbReference type="PROSITE" id="PS50089"/>
    </source>
</evidence>
<dbReference type="GeneID" id="125299622"/>
<evidence type="ECO:0000256" key="12">
    <source>
        <dbReference type="HAMAP-Rule" id="MF_03067"/>
    </source>
</evidence>
<dbReference type="Gene3D" id="1.20.5.170">
    <property type="match status" value="1"/>
</dbReference>
<keyword evidence="4 12" id="KW-0479">Metal-binding</keyword>
<dbReference type="PROSITE" id="PS00518">
    <property type="entry name" value="ZF_RING_1"/>
    <property type="match status" value="1"/>
</dbReference>
<evidence type="ECO:0000256" key="4">
    <source>
        <dbReference type="ARBA" id="ARBA00022723"/>
    </source>
</evidence>
<dbReference type="SUPFAM" id="SSF49879">
    <property type="entry name" value="SMAD/FHA domain"/>
    <property type="match status" value="1"/>
</dbReference>
<dbReference type="GO" id="GO:0043130">
    <property type="term" value="F:ubiquitin binding"/>
    <property type="evidence" value="ECO:0007669"/>
    <property type="project" value="UniProtKB-UniRule"/>
</dbReference>
<feature type="region of interest" description="Disordered" evidence="14">
    <location>
        <begin position="478"/>
        <end position="520"/>
    </location>
</feature>
<feature type="compositionally biased region" description="Acidic residues" evidence="14">
    <location>
        <begin position="564"/>
        <end position="575"/>
    </location>
</feature>
<dbReference type="InterPro" id="IPR001841">
    <property type="entry name" value="Znf_RING"/>
</dbReference>
<evidence type="ECO:0000256" key="3">
    <source>
        <dbReference type="ARBA" id="ARBA00022679"/>
    </source>
</evidence>
<keyword evidence="11 12" id="KW-0539">Nucleus</keyword>
<dbReference type="GO" id="GO:0006511">
    <property type="term" value="P:ubiquitin-dependent protein catabolic process"/>
    <property type="evidence" value="ECO:0007669"/>
    <property type="project" value="TreeGrafter"/>
</dbReference>
<dbReference type="SMART" id="SM00184">
    <property type="entry name" value="RING"/>
    <property type="match status" value="1"/>
</dbReference>
<keyword evidence="6 12" id="KW-0863">Zinc-finger</keyword>
<organism evidence="17 18">
    <name type="scientific">Alosa alosa</name>
    <name type="common">allis shad</name>
    <dbReference type="NCBI Taxonomy" id="278164"/>
    <lineage>
        <taxon>Eukaryota</taxon>
        <taxon>Metazoa</taxon>
        <taxon>Chordata</taxon>
        <taxon>Craniata</taxon>
        <taxon>Vertebrata</taxon>
        <taxon>Euteleostomi</taxon>
        <taxon>Actinopterygii</taxon>
        <taxon>Neopterygii</taxon>
        <taxon>Teleostei</taxon>
        <taxon>Clupei</taxon>
        <taxon>Clupeiformes</taxon>
        <taxon>Clupeoidei</taxon>
        <taxon>Clupeidae</taxon>
        <taxon>Alosa</taxon>
    </lineage>
</organism>
<accession>A0AAV6GQN0</accession>
<comment type="catalytic activity">
    <reaction evidence="12">
        <text>S-ubiquitinyl-[E2 ubiquitin-conjugating enzyme]-L-cysteine + [acceptor protein]-L-lysine = [E2 ubiquitin-conjugating enzyme]-L-cysteine + N(6)-ubiquitinyl-[acceptor protein]-L-lysine.</text>
        <dbReference type="EC" id="2.3.2.27"/>
    </reaction>
</comment>
<evidence type="ECO:0000256" key="6">
    <source>
        <dbReference type="ARBA" id="ARBA00022771"/>
    </source>
</evidence>
<sequence length="575" mass="64415">MESTANCISPSTEDEDDVADDEIWCLQRVGRETDWLRLFENAEVTIGRGMDVTHRLLSVTCPLMISRKHCIFKQTTSGQWTVTDNMSVNGVWVNKERIPAGVAHVVEEGNTIWIGVPLSDSPVEYEYTLVRRSLQEVEGCLAKPLCPGMYSYKVIKHKIAKRKRPVDESEVCASPSSKSKLQRSCASNQSPAQRSPLQPLLHPERTPCPAGASQEAGPSEVASVPGKTLAGGGPSSPLVPEVGSQELESSVRHYSHMQALKEQVEDTQKQVHALEGQLQQDSQREKEVSGLRAQLEVLRGQLRCQQEQALSRMKSLEKTYCDEERRLELEKAQQQEDGLRKQLEQALQEHRRVIEELKNSCQGFEEILQAKDKELEEEKEKAKAQKEEVVTQMTEVLESELQCIICSELFIKAVTLNCAHSFCLHCIRSWRQRKDECPICRQAISSEARSLVLDNCIDRMVEQLSADMKQRRLELIAQRKARTPATPPRRSKNRHSSPHHGSQRLSSDDPDSGDDSSISSVNSSIGFPFFGAEDSWDSSLSSSSSSSSSGRSSRDSTSSPIFSSDEEEDEDRDLF</sequence>
<evidence type="ECO:0000256" key="11">
    <source>
        <dbReference type="ARBA" id="ARBA00023242"/>
    </source>
</evidence>
<dbReference type="InterPro" id="IPR008984">
    <property type="entry name" value="SMAD_FHA_dom_sf"/>
</dbReference>
<dbReference type="GO" id="GO:0070936">
    <property type="term" value="P:protein K48-linked ubiquitination"/>
    <property type="evidence" value="ECO:0007669"/>
    <property type="project" value="TreeGrafter"/>
</dbReference>
<dbReference type="GO" id="GO:0005634">
    <property type="term" value="C:nucleus"/>
    <property type="evidence" value="ECO:0007669"/>
    <property type="project" value="UniProtKB-UniRule"/>
</dbReference>
<dbReference type="GO" id="GO:0006302">
    <property type="term" value="P:double-strand break repair"/>
    <property type="evidence" value="ECO:0007669"/>
    <property type="project" value="UniProtKB-UniRule"/>
</dbReference>
<dbReference type="Proteomes" id="UP000823561">
    <property type="component" value="Chromosome 8"/>
</dbReference>
<keyword evidence="18" id="KW-1185">Reference proteome</keyword>
<keyword evidence="9 12" id="KW-0156">Chromatin regulator</keyword>
<dbReference type="RefSeq" id="XP_048106920.1">
    <property type="nucleotide sequence ID" value="XM_048250963.1"/>
</dbReference>
<dbReference type="GO" id="GO:0061630">
    <property type="term" value="F:ubiquitin protein ligase activity"/>
    <property type="evidence" value="ECO:0007669"/>
    <property type="project" value="UniProtKB-EC"/>
</dbReference>
<dbReference type="GO" id="GO:0005829">
    <property type="term" value="C:cytosol"/>
    <property type="evidence" value="ECO:0007669"/>
    <property type="project" value="TreeGrafter"/>
</dbReference>
<dbReference type="SUPFAM" id="SSF57850">
    <property type="entry name" value="RING/U-box"/>
    <property type="match status" value="1"/>
</dbReference>
<dbReference type="GO" id="GO:0035861">
    <property type="term" value="C:site of double-strand break"/>
    <property type="evidence" value="ECO:0007669"/>
    <property type="project" value="TreeGrafter"/>
</dbReference>
<dbReference type="HAMAP" id="MF_03067">
    <property type="entry name" value="RNF8"/>
    <property type="match status" value="1"/>
</dbReference>
<keyword evidence="13" id="KW-0175">Coiled coil</keyword>
<evidence type="ECO:0000256" key="10">
    <source>
        <dbReference type="ARBA" id="ARBA00023204"/>
    </source>
</evidence>
<feature type="domain" description="RING-type" evidence="16">
    <location>
        <begin position="403"/>
        <end position="441"/>
    </location>
</feature>
<protein>
    <recommendedName>
        <fullName evidence="2">E3 ubiquitin-protein ligase CHFR</fullName>
    </recommendedName>
</protein>
<dbReference type="InterPro" id="IPR013083">
    <property type="entry name" value="Znf_RING/FYVE/PHD"/>
</dbReference>
<dbReference type="Gene3D" id="3.30.40.10">
    <property type="entry name" value="Zinc/RING finger domain, C3HC4 (zinc finger)"/>
    <property type="match status" value="1"/>
</dbReference>
<feature type="compositionally biased region" description="Polar residues" evidence="14">
    <location>
        <begin position="174"/>
        <end position="196"/>
    </location>
</feature>
<dbReference type="PROSITE" id="PS50006">
    <property type="entry name" value="FHA_DOMAIN"/>
    <property type="match status" value="1"/>
</dbReference>
<dbReference type="Pfam" id="PF00498">
    <property type="entry name" value="FHA"/>
    <property type="match status" value="1"/>
</dbReference>
<feature type="coiled-coil region" evidence="13">
    <location>
        <begin position="257"/>
        <end position="395"/>
    </location>
</feature>